<accession>A0A8T0FPT1</accession>
<name>A0A8T0FPT1_ARGBR</name>
<feature type="compositionally biased region" description="Basic and acidic residues" evidence="1">
    <location>
        <begin position="486"/>
        <end position="496"/>
    </location>
</feature>
<feature type="compositionally biased region" description="Basic and acidic residues" evidence="1">
    <location>
        <begin position="378"/>
        <end position="410"/>
    </location>
</feature>
<dbReference type="AlphaFoldDB" id="A0A8T0FPT1"/>
<sequence>MDPRQIKQVLVTVPLSMPQTMPAQRRSKGLCGCFGSNEPPEITYHVVENGGIINLQPHPLTPTQPMPDEEELNAKFAELVLLFPREEEEIMARAKLLDNLKTALRTQPNRHLDIFEMVRNEDEKEMARKFECLEMEKQQRTQVENLAKAGCLSDDAKAGIRPASSIVPCPPPPPPPPHALPPNPPPAPPGPPPPPPLRIGSLTDKPVKSFMKNIPQPSNPLKSFNCKSVYGRIQILFYIIIHYEQRIRTLFYKKKFQERVSDAKPKIEAVLEASKELHRSKRLKRLLELILAFGNYMNRGARGNASGFHLSSLNRIVDTKSSINRNLTLLHYIIDTLEKKYEQVVKHFGEDPSHMQPDEFFAIFDTFLTSFNEARQDNETFRRKREDDEKRAKQDTERKSHVDRSSKENGLKGSSGVRNGSINGLRAVKAGSEKGEFDDLISALRTGDVFGEDFTKSRRNRRKGSQTLLLHQSSSQSNDNVQWRSIPRESSRDRVITQKLKV</sequence>
<dbReference type="Pfam" id="PF02181">
    <property type="entry name" value="FH2"/>
    <property type="match status" value="1"/>
</dbReference>
<feature type="region of interest" description="Disordered" evidence="1">
    <location>
        <begin position="378"/>
        <end position="422"/>
    </location>
</feature>
<evidence type="ECO:0000259" key="2">
    <source>
        <dbReference type="PROSITE" id="PS51231"/>
    </source>
</evidence>
<dbReference type="InterPro" id="IPR051425">
    <property type="entry name" value="Formin_Homology"/>
</dbReference>
<dbReference type="Gene3D" id="1.20.58.2220">
    <property type="entry name" value="Formin, FH2 domain"/>
    <property type="match status" value="2"/>
</dbReference>
<dbReference type="PANTHER" id="PTHR45725:SF1">
    <property type="entry name" value="DISHEVELLED ASSOCIATED ACTIVATOR OF MORPHOGENESIS, ISOFORM D"/>
    <property type="match status" value="1"/>
</dbReference>
<keyword evidence="5" id="KW-1185">Reference proteome</keyword>
<protein>
    <submittedName>
        <fullName evidence="4">Disheveled-associated activator of like protein</fullName>
    </submittedName>
</protein>
<feature type="domain" description="DAD" evidence="2">
    <location>
        <begin position="432"/>
        <end position="462"/>
    </location>
</feature>
<feature type="region of interest" description="Disordered" evidence="1">
    <location>
        <begin position="162"/>
        <end position="203"/>
    </location>
</feature>
<evidence type="ECO:0000313" key="4">
    <source>
        <dbReference type="EMBL" id="KAF8790753.1"/>
    </source>
</evidence>
<dbReference type="InterPro" id="IPR014767">
    <property type="entry name" value="DAD_dom"/>
</dbReference>
<feature type="domain" description="FH2" evidence="3">
    <location>
        <begin position="69"/>
        <end position="502"/>
    </location>
</feature>
<feature type="compositionally biased region" description="Low complexity" evidence="1">
    <location>
        <begin position="465"/>
        <end position="477"/>
    </location>
</feature>
<feature type="region of interest" description="Disordered" evidence="1">
    <location>
        <begin position="455"/>
        <end position="502"/>
    </location>
</feature>
<dbReference type="EMBL" id="JABXBU010000011">
    <property type="protein sequence ID" value="KAF8790753.1"/>
    <property type="molecule type" value="Genomic_DNA"/>
</dbReference>
<dbReference type="PANTHER" id="PTHR45725">
    <property type="entry name" value="FORMIN HOMOLOGY 2 FAMILY MEMBER"/>
    <property type="match status" value="1"/>
</dbReference>
<dbReference type="SUPFAM" id="SSF101447">
    <property type="entry name" value="Formin homology 2 domain (FH2 domain)"/>
    <property type="match status" value="1"/>
</dbReference>
<gene>
    <name evidence="4" type="ORF">HNY73_005726</name>
</gene>
<dbReference type="SMART" id="SM00498">
    <property type="entry name" value="FH2"/>
    <property type="match status" value="1"/>
</dbReference>
<evidence type="ECO:0000313" key="5">
    <source>
        <dbReference type="Proteomes" id="UP000807504"/>
    </source>
</evidence>
<comment type="caution">
    <text evidence="4">The sequence shown here is derived from an EMBL/GenBank/DDBJ whole genome shotgun (WGS) entry which is preliminary data.</text>
</comment>
<evidence type="ECO:0000259" key="3">
    <source>
        <dbReference type="PROSITE" id="PS51444"/>
    </source>
</evidence>
<dbReference type="InterPro" id="IPR042201">
    <property type="entry name" value="FH2_Formin_sf"/>
</dbReference>
<dbReference type="Proteomes" id="UP000807504">
    <property type="component" value="Unassembled WGS sequence"/>
</dbReference>
<organism evidence="4 5">
    <name type="scientific">Argiope bruennichi</name>
    <name type="common">Wasp spider</name>
    <name type="synonym">Aranea bruennichi</name>
    <dbReference type="NCBI Taxonomy" id="94029"/>
    <lineage>
        <taxon>Eukaryota</taxon>
        <taxon>Metazoa</taxon>
        <taxon>Ecdysozoa</taxon>
        <taxon>Arthropoda</taxon>
        <taxon>Chelicerata</taxon>
        <taxon>Arachnida</taxon>
        <taxon>Araneae</taxon>
        <taxon>Araneomorphae</taxon>
        <taxon>Entelegynae</taxon>
        <taxon>Araneoidea</taxon>
        <taxon>Araneidae</taxon>
        <taxon>Argiope</taxon>
    </lineage>
</organism>
<evidence type="ECO:0000256" key="1">
    <source>
        <dbReference type="SAM" id="MobiDB-lite"/>
    </source>
</evidence>
<reference evidence="4" key="2">
    <citation type="submission" date="2020-06" db="EMBL/GenBank/DDBJ databases">
        <authorList>
            <person name="Sheffer M."/>
        </authorList>
    </citation>
    <scope>NUCLEOTIDE SEQUENCE</scope>
</reference>
<feature type="compositionally biased region" description="Pro residues" evidence="1">
    <location>
        <begin position="168"/>
        <end position="197"/>
    </location>
</feature>
<reference evidence="4" key="1">
    <citation type="journal article" date="2020" name="bioRxiv">
        <title>Chromosome-level reference genome of the European wasp spider Argiope bruennichi: a resource for studies on range expansion and evolutionary adaptation.</title>
        <authorList>
            <person name="Sheffer M.M."/>
            <person name="Hoppe A."/>
            <person name="Krehenwinkel H."/>
            <person name="Uhl G."/>
            <person name="Kuss A.W."/>
            <person name="Jensen L."/>
            <person name="Jensen C."/>
            <person name="Gillespie R.G."/>
            <person name="Hoff K.J."/>
            <person name="Prost S."/>
        </authorList>
    </citation>
    <scope>NUCLEOTIDE SEQUENCE</scope>
</reference>
<dbReference type="PROSITE" id="PS51444">
    <property type="entry name" value="FH2"/>
    <property type="match status" value="1"/>
</dbReference>
<proteinExistence type="predicted"/>
<dbReference type="PROSITE" id="PS51231">
    <property type="entry name" value="DAD"/>
    <property type="match status" value="1"/>
</dbReference>
<dbReference type="InterPro" id="IPR015425">
    <property type="entry name" value="FH2_Formin"/>
</dbReference>